<dbReference type="EMBL" id="AMFJ01036120">
    <property type="protein sequence ID" value="EKD25135.1"/>
    <property type="molecule type" value="Genomic_DNA"/>
</dbReference>
<gene>
    <name evidence="1" type="ORF">ACD_80C00113G0003</name>
</gene>
<comment type="caution">
    <text evidence="1">The sequence shown here is derived from an EMBL/GenBank/DDBJ whole genome shotgun (WGS) entry which is preliminary data.</text>
</comment>
<sequence>MDEKKKLLIKILTKLIPYRNLAEGILALMESSYADEKTIDGILLLMNQSITTVKNKKVKEKLQKGTELIKKIQQKENDEKDKENIEDLLDAI</sequence>
<organism evidence="1">
    <name type="scientific">uncultured bacterium</name>
    <name type="common">gcode 4</name>
    <dbReference type="NCBI Taxonomy" id="1234023"/>
    <lineage>
        <taxon>Bacteria</taxon>
        <taxon>environmental samples</taxon>
    </lineage>
</organism>
<accession>K1X4U1</accession>
<reference evidence="1" key="1">
    <citation type="journal article" date="2012" name="Science">
        <title>Fermentation, hydrogen, and sulfur metabolism in multiple uncultivated bacterial phyla.</title>
        <authorList>
            <person name="Wrighton K.C."/>
            <person name="Thomas B.C."/>
            <person name="Sharon I."/>
            <person name="Miller C.S."/>
            <person name="Castelle C.J."/>
            <person name="VerBerkmoes N.C."/>
            <person name="Wilkins M.J."/>
            <person name="Hettich R.L."/>
            <person name="Lipton M.S."/>
            <person name="Williams K.H."/>
            <person name="Long P.E."/>
            <person name="Banfield J.F."/>
        </authorList>
    </citation>
    <scope>NUCLEOTIDE SEQUENCE [LARGE SCALE GENOMIC DNA]</scope>
</reference>
<evidence type="ECO:0000313" key="1">
    <source>
        <dbReference type="EMBL" id="EKD25135.1"/>
    </source>
</evidence>
<dbReference type="AlphaFoldDB" id="K1X4U1"/>
<name>K1X4U1_9BACT</name>
<protein>
    <submittedName>
        <fullName evidence="1">Uncharacterized protein</fullName>
    </submittedName>
</protein>
<proteinExistence type="predicted"/>